<dbReference type="GO" id="GO:0015074">
    <property type="term" value="P:DNA integration"/>
    <property type="evidence" value="ECO:0007669"/>
    <property type="project" value="InterPro"/>
</dbReference>
<evidence type="ECO:0000259" key="1">
    <source>
        <dbReference type="Pfam" id="PF13683"/>
    </source>
</evidence>
<dbReference type="Proteomes" id="UP000557688">
    <property type="component" value="Unassembled WGS sequence"/>
</dbReference>
<protein>
    <submittedName>
        <fullName evidence="2">Transposase InsO family protein</fullName>
    </submittedName>
</protein>
<dbReference type="InterPro" id="IPR001584">
    <property type="entry name" value="Integrase_cat-core"/>
</dbReference>
<proteinExistence type="predicted"/>
<accession>A0A839UZR8</accession>
<reference evidence="2 3" key="1">
    <citation type="submission" date="2020-08" db="EMBL/GenBank/DDBJ databases">
        <title>Genomic Encyclopedia of Type Strains, Phase III (KMG-III): the genomes of soil and plant-associated and newly described type strains.</title>
        <authorList>
            <person name="Whitman W."/>
        </authorList>
    </citation>
    <scope>NUCLEOTIDE SEQUENCE [LARGE SCALE GENOMIC DNA]</scope>
    <source>
        <strain evidence="2 3">CECT 8088</strain>
    </source>
</reference>
<organism evidence="2 3">
    <name type="scientific">Endobacter medicaginis</name>
    <dbReference type="NCBI Taxonomy" id="1181271"/>
    <lineage>
        <taxon>Bacteria</taxon>
        <taxon>Pseudomonadati</taxon>
        <taxon>Pseudomonadota</taxon>
        <taxon>Alphaproteobacteria</taxon>
        <taxon>Acetobacterales</taxon>
        <taxon>Acetobacteraceae</taxon>
        <taxon>Endobacter</taxon>
    </lineage>
</organism>
<dbReference type="SUPFAM" id="SSF53098">
    <property type="entry name" value="Ribonuclease H-like"/>
    <property type="match status" value="1"/>
</dbReference>
<evidence type="ECO:0000313" key="3">
    <source>
        <dbReference type="Proteomes" id="UP000557688"/>
    </source>
</evidence>
<dbReference type="Pfam" id="PF13683">
    <property type="entry name" value="rve_3"/>
    <property type="match status" value="1"/>
</dbReference>
<dbReference type="InterPro" id="IPR012337">
    <property type="entry name" value="RNaseH-like_sf"/>
</dbReference>
<feature type="domain" description="Integrase catalytic" evidence="1">
    <location>
        <begin position="17"/>
        <end position="80"/>
    </location>
</feature>
<dbReference type="EMBL" id="JACHXV010000023">
    <property type="protein sequence ID" value="MBB3175276.1"/>
    <property type="molecule type" value="Genomic_DNA"/>
</dbReference>
<gene>
    <name evidence="2" type="ORF">FHR90_003130</name>
</gene>
<keyword evidence="3" id="KW-1185">Reference proteome</keyword>
<dbReference type="AlphaFoldDB" id="A0A839UZR8"/>
<evidence type="ECO:0000313" key="2">
    <source>
        <dbReference type="EMBL" id="MBB3175276.1"/>
    </source>
</evidence>
<name>A0A839UZR8_9PROT</name>
<sequence>MVAGPLKAMPPSALIPQSLGSAGDSYDNALAETINGLYKAEVIHRRGPWRSFEAVEYATLEWVDWFNHRRLQKPIGSIPPAESLSRNGSEMVRWRVFSSIEAERPSGP</sequence>
<comment type="caution">
    <text evidence="2">The sequence shown here is derived from an EMBL/GenBank/DDBJ whole genome shotgun (WGS) entry which is preliminary data.</text>
</comment>